<keyword evidence="4" id="KW-1185">Reference proteome</keyword>
<keyword evidence="1" id="KW-1133">Transmembrane helix</keyword>
<proteinExistence type="predicted"/>
<dbReference type="GO" id="GO:0003677">
    <property type="term" value="F:DNA binding"/>
    <property type="evidence" value="ECO:0007669"/>
    <property type="project" value="UniProtKB-KW"/>
</dbReference>
<keyword evidence="1" id="KW-0812">Transmembrane</keyword>
<evidence type="ECO:0000256" key="1">
    <source>
        <dbReference type="SAM" id="Phobius"/>
    </source>
</evidence>
<keyword evidence="3" id="KW-0238">DNA-binding</keyword>
<dbReference type="Gene3D" id="2.40.50.1020">
    <property type="entry name" value="LytTr DNA-binding domain"/>
    <property type="match status" value="1"/>
</dbReference>
<dbReference type="Proteomes" id="UP001595841">
    <property type="component" value="Unassembled WGS sequence"/>
</dbReference>
<evidence type="ECO:0000259" key="2">
    <source>
        <dbReference type="PROSITE" id="PS50930"/>
    </source>
</evidence>
<feature type="transmembrane region" description="Helical" evidence="1">
    <location>
        <begin position="186"/>
        <end position="209"/>
    </location>
</feature>
<sequence length="374" mass="42435">MRKDRLYLLSFLAVTLIFIIVSSVAIEYFVGFSADRLLNTQLESSKREAKEFATFIEEQIKNDVAKELAITSLQKSISNANIDLGFISMFDWSGKIVCHPDIKMVGQLITPKESFVSSVSDDLTPEDFYSLIQLKKESGGIRDFKDGTQDAEVVYLYPVSGTDWMIAAHANITLVWNEIDGLRNRFYIILGIMGLVMILSSVLAVRLIGSSYEKKLEAKNEKLSDEVINLAKLNKAVGDYQQRVAKDKVEIEKEPDEEEMGGKRKRILTYIRNELKPIPTEEIAYVFTETTITYVVCSDGKRSTSNLSLDELMSNLDENFFYRANRQFIIAISAIEKIVKYGNNQLKIVVNPNSEVDIIISKNKAAEFKQWLNL</sequence>
<dbReference type="RefSeq" id="WP_379762309.1">
    <property type="nucleotide sequence ID" value="NZ_JBHSCL010000002.1"/>
</dbReference>
<comment type="caution">
    <text evidence="3">The sequence shown here is derived from an EMBL/GenBank/DDBJ whole genome shotgun (WGS) entry which is preliminary data.</text>
</comment>
<accession>A0ABV8PG13</accession>
<dbReference type="SMART" id="SM00850">
    <property type="entry name" value="LytTR"/>
    <property type="match status" value="1"/>
</dbReference>
<feature type="domain" description="HTH LytTR-type" evidence="2">
    <location>
        <begin position="267"/>
        <end position="374"/>
    </location>
</feature>
<organism evidence="3 4">
    <name type="scientific">Flagellimonas marina</name>
    <dbReference type="NCBI Taxonomy" id="1775168"/>
    <lineage>
        <taxon>Bacteria</taxon>
        <taxon>Pseudomonadati</taxon>
        <taxon>Bacteroidota</taxon>
        <taxon>Flavobacteriia</taxon>
        <taxon>Flavobacteriales</taxon>
        <taxon>Flavobacteriaceae</taxon>
        <taxon>Flagellimonas</taxon>
    </lineage>
</organism>
<feature type="transmembrane region" description="Helical" evidence="1">
    <location>
        <begin position="7"/>
        <end position="30"/>
    </location>
</feature>
<dbReference type="EMBL" id="JBHSCL010000002">
    <property type="protein sequence ID" value="MFC4218932.1"/>
    <property type="molecule type" value="Genomic_DNA"/>
</dbReference>
<gene>
    <name evidence="3" type="ORF">ACFOWS_02240</name>
</gene>
<name>A0ABV8PG13_9FLAO</name>
<protein>
    <submittedName>
        <fullName evidence="3">LytTR family transcriptional regulator DNA-binding domain-containing protein</fullName>
    </submittedName>
</protein>
<keyword evidence="1" id="KW-0472">Membrane</keyword>
<dbReference type="InterPro" id="IPR007492">
    <property type="entry name" value="LytTR_DNA-bd_dom"/>
</dbReference>
<dbReference type="Pfam" id="PF04397">
    <property type="entry name" value="LytTR"/>
    <property type="match status" value="1"/>
</dbReference>
<evidence type="ECO:0000313" key="3">
    <source>
        <dbReference type="EMBL" id="MFC4218932.1"/>
    </source>
</evidence>
<dbReference type="PROSITE" id="PS50930">
    <property type="entry name" value="HTH_LYTTR"/>
    <property type="match status" value="1"/>
</dbReference>
<evidence type="ECO:0000313" key="4">
    <source>
        <dbReference type="Proteomes" id="UP001595841"/>
    </source>
</evidence>
<dbReference type="Gene3D" id="3.30.450.20">
    <property type="entry name" value="PAS domain"/>
    <property type="match status" value="1"/>
</dbReference>
<reference evidence="4" key="1">
    <citation type="journal article" date="2019" name="Int. J. Syst. Evol. Microbiol.">
        <title>The Global Catalogue of Microorganisms (GCM) 10K type strain sequencing project: providing services to taxonomists for standard genome sequencing and annotation.</title>
        <authorList>
            <consortium name="The Broad Institute Genomics Platform"/>
            <consortium name="The Broad Institute Genome Sequencing Center for Infectious Disease"/>
            <person name="Wu L."/>
            <person name="Ma J."/>
        </authorList>
    </citation>
    <scope>NUCLEOTIDE SEQUENCE [LARGE SCALE GENOMIC DNA]</scope>
    <source>
        <strain evidence="4">CGMCC 1.15774</strain>
    </source>
</reference>